<feature type="chain" id="PRO_5038404476" evidence="3">
    <location>
        <begin position="20"/>
        <end position="303"/>
    </location>
</feature>
<feature type="transmembrane region" description="Helical" evidence="2">
    <location>
        <begin position="264"/>
        <end position="295"/>
    </location>
</feature>
<reference evidence="5 6" key="1">
    <citation type="submission" date="2020-04" db="EMBL/GenBank/DDBJ databases">
        <title>Bacillus sp. UniB3 isolated from commercial digestive syrup.</title>
        <authorList>
            <person name="Thorat V."/>
            <person name="Kirdat K."/>
            <person name="Tiwarekar B."/>
            <person name="Yadav A."/>
        </authorList>
    </citation>
    <scope>NUCLEOTIDE SEQUENCE [LARGE SCALE GENOMIC DNA]</scope>
    <source>
        <strain evidence="5 6">UniB3</strain>
    </source>
</reference>
<comment type="caution">
    <text evidence="5">The sequence shown here is derived from an EMBL/GenBank/DDBJ whole genome shotgun (WGS) entry which is preliminary data.</text>
</comment>
<evidence type="ECO:0000259" key="4">
    <source>
        <dbReference type="Pfam" id="PF14257"/>
    </source>
</evidence>
<dbReference type="EMBL" id="JABBPK010000001">
    <property type="protein sequence ID" value="NMO77826.1"/>
    <property type="molecule type" value="Genomic_DNA"/>
</dbReference>
<evidence type="ECO:0000256" key="2">
    <source>
        <dbReference type="SAM" id="Phobius"/>
    </source>
</evidence>
<keyword evidence="2" id="KW-0812">Transmembrane</keyword>
<feature type="domain" description="DUF4349" evidence="4">
    <location>
        <begin position="77"/>
        <end position="292"/>
    </location>
</feature>
<evidence type="ECO:0000313" key="6">
    <source>
        <dbReference type="Proteomes" id="UP000588491"/>
    </source>
</evidence>
<gene>
    <name evidence="5" type="ORF">HHU08_12535</name>
</gene>
<evidence type="ECO:0000256" key="3">
    <source>
        <dbReference type="SAM" id="SignalP"/>
    </source>
</evidence>
<dbReference type="PROSITE" id="PS51257">
    <property type="entry name" value="PROKAR_LIPOPROTEIN"/>
    <property type="match status" value="1"/>
</dbReference>
<protein>
    <submittedName>
        <fullName evidence="5">DUF4349 domain-containing protein</fullName>
    </submittedName>
</protein>
<keyword evidence="2" id="KW-1133">Transmembrane helix</keyword>
<accession>A0A7Y0K8M4</accession>
<dbReference type="AlphaFoldDB" id="A0A7Y0K8M4"/>
<keyword evidence="3" id="KW-0732">Signal</keyword>
<keyword evidence="6" id="KW-1185">Reference proteome</keyword>
<feature type="region of interest" description="Disordered" evidence="1">
    <location>
        <begin position="45"/>
        <end position="66"/>
    </location>
</feature>
<sequence>MKKYRTSFIGILFFLLLMAGCSSQESENKSADSTEKAANNEIAQMDSHEGEVTEDQLASADKEIKNTSGTEITENDRMMIYNANLSLQVKDYHQVEEEIQKKATELDGYVVQSSIYNSGTDYINGSIIVKVPQANFQSYINEVEKNSIKVIEKNISSNDVTEEFVDLESRLKAKEAVEKRLLTLMDQAEKTEDLLKISNDLATVQEQKEQILGRMKYLKNNVDYSTVTIQLEEELVKVGNIKNSDSLNTWQKAKSQFVSTINGVISFLSSVVVLAIGLSPILIPVAVIVIVWIIFRKKRKQQE</sequence>
<dbReference type="RefSeq" id="WP_169188594.1">
    <property type="nucleotide sequence ID" value="NZ_JABBPK010000001.1"/>
</dbReference>
<proteinExistence type="predicted"/>
<feature type="signal peptide" evidence="3">
    <location>
        <begin position="1"/>
        <end position="19"/>
    </location>
</feature>
<dbReference type="Proteomes" id="UP000588491">
    <property type="component" value="Unassembled WGS sequence"/>
</dbReference>
<keyword evidence="2" id="KW-0472">Membrane</keyword>
<dbReference type="Pfam" id="PF14257">
    <property type="entry name" value="DUF4349"/>
    <property type="match status" value="1"/>
</dbReference>
<name>A0A7Y0K8M4_9BACI</name>
<dbReference type="InterPro" id="IPR025645">
    <property type="entry name" value="DUF4349"/>
</dbReference>
<evidence type="ECO:0000313" key="5">
    <source>
        <dbReference type="EMBL" id="NMO77826.1"/>
    </source>
</evidence>
<organism evidence="5 6">
    <name type="scientific">Niallia alba</name>
    <dbReference type="NCBI Taxonomy" id="2729105"/>
    <lineage>
        <taxon>Bacteria</taxon>
        <taxon>Bacillati</taxon>
        <taxon>Bacillota</taxon>
        <taxon>Bacilli</taxon>
        <taxon>Bacillales</taxon>
        <taxon>Bacillaceae</taxon>
        <taxon>Niallia</taxon>
    </lineage>
</organism>
<evidence type="ECO:0000256" key="1">
    <source>
        <dbReference type="SAM" id="MobiDB-lite"/>
    </source>
</evidence>